<evidence type="ECO:0000313" key="3">
    <source>
        <dbReference type="Proteomes" id="UP000007266"/>
    </source>
</evidence>
<reference evidence="2 3" key="1">
    <citation type="journal article" date="2008" name="Nature">
        <title>The genome of the model beetle and pest Tribolium castaneum.</title>
        <authorList>
            <consortium name="Tribolium Genome Sequencing Consortium"/>
            <person name="Richards S."/>
            <person name="Gibbs R.A."/>
            <person name="Weinstock G.M."/>
            <person name="Brown S.J."/>
            <person name="Denell R."/>
            <person name="Beeman R.W."/>
            <person name="Gibbs R."/>
            <person name="Beeman R.W."/>
            <person name="Brown S.J."/>
            <person name="Bucher G."/>
            <person name="Friedrich M."/>
            <person name="Grimmelikhuijzen C.J."/>
            <person name="Klingler M."/>
            <person name="Lorenzen M."/>
            <person name="Richards S."/>
            <person name="Roth S."/>
            <person name="Schroder R."/>
            <person name="Tautz D."/>
            <person name="Zdobnov E.M."/>
            <person name="Muzny D."/>
            <person name="Gibbs R.A."/>
            <person name="Weinstock G.M."/>
            <person name="Attaway T."/>
            <person name="Bell S."/>
            <person name="Buhay C.J."/>
            <person name="Chandrabose M.N."/>
            <person name="Chavez D."/>
            <person name="Clerk-Blankenburg K.P."/>
            <person name="Cree A."/>
            <person name="Dao M."/>
            <person name="Davis C."/>
            <person name="Chacko J."/>
            <person name="Dinh H."/>
            <person name="Dugan-Rocha S."/>
            <person name="Fowler G."/>
            <person name="Garner T.T."/>
            <person name="Garnes J."/>
            <person name="Gnirke A."/>
            <person name="Hawes A."/>
            <person name="Hernandez J."/>
            <person name="Hines S."/>
            <person name="Holder M."/>
            <person name="Hume J."/>
            <person name="Jhangiani S.N."/>
            <person name="Joshi V."/>
            <person name="Khan Z.M."/>
            <person name="Jackson L."/>
            <person name="Kovar C."/>
            <person name="Kowis A."/>
            <person name="Lee S."/>
            <person name="Lewis L.R."/>
            <person name="Margolis J."/>
            <person name="Morgan M."/>
            <person name="Nazareth L.V."/>
            <person name="Nguyen N."/>
            <person name="Okwuonu G."/>
            <person name="Parker D."/>
            <person name="Richards S."/>
            <person name="Ruiz S.J."/>
            <person name="Santibanez J."/>
            <person name="Savard J."/>
            <person name="Scherer S.E."/>
            <person name="Schneider B."/>
            <person name="Sodergren E."/>
            <person name="Tautz D."/>
            <person name="Vattahil S."/>
            <person name="Villasana D."/>
            <person name="White C.S."/>
            <person name="Wright R."/>
            <person name="Park Y."/>
            <person name="Beeman R.W."/>
            <person name="Lord J."/>
            <person name="Oppert B."/>
            <person name="Lorenzen M."/>
            <person name="Brown S."/>
            <person name="Wang L."/>
            <person name="Savard J."/>
            <person name="Tautz D."/>
            <person name="Richards S."/>
            <person name="Weinstock G."/>
            <person name="Gibbs R.A."/>
            <person name="Liu Y."/>
            <person name="Worley K."/>
            <person name="Weinstock G."/>
            <person name="Elsik C.G."/>
            <person name="Reese J.T."/>
            <person name="Elhaik E."/>
            <person name="Landan G."/>
            <person name="Graur D."/>
            <person name="Arensburger P."/>
            <person name="Atkinson P."/>
            <person name="Beeman R.W."/>
            <person name="Beidler J."/>
            <person name="Brown S.J."/>
            <person name="Demuth J.P."/>
            <person name="Drury D.W."/>
            <person name="Du Y.Z."/>
            <person name="Fujiwara H."/>
            <person name="Lorenzen M."/>
            <person name="Maselli V."/>
            <person name="Osanai M."/>
            <person name="Park Y."/>
            <person name="Robertson H.M."/>
            <person name="Tu Z."/>
            <person name="Wang J.J."/>
            <person name="Wang S."/>
            <person name="Richards S."/>
            <person name="Song H."/>
            <person name="Zhang L."/>
            <person name="Sodergren E."/>
            <person name="Werner D."/>
            <person name="Stanke M."/>
            <person name="Morgenstern B."/>
            <person name="Solovyev V."/>
            <person name="Kosarev P."/>
            <person name="Brown G."/>
            <person name="Chen H.C."/>
            <person name="Ermolaeva O."/>
            <person name="Hlavina W."/>
            <person name="Kapustin Y."/>
            <person name="Kiryutin B."/>
            <person name="Kitts P."/>
            <person name="Maglott D."/>
            <person name="Pruitt K."/>
            <person name="Sapojnikov V."/>
            <person name="Souvorov A."/>
            <person name="Mackey A.J."/>
            <person name="Waterhouse R.M."/>
            <person name="Wyder S."/>
            <person name="Zdobnov E.M."/>
            <person name="Zdobnov E.M."/>
            <person name="Wyder S."/>
            <person name="Kriventseva E.V."/>
            <person name="Kadowaki T."/>
            <person name="Bork P."/>
            <person name="Aranda M."/>
            <person name="Bao R."/>
            <person name="Beermann A."/>
            <person name="Berns N."/>
            <person name="Bolognesi R."/>
            <person name="Bonneton F."/>
            <person name="Bopp D."/>
            <person name="Brown S.J."/>
            <person name="Bucher G."/>
            <person name="Butts T."/>
            <person name="Chaumot A."/>
            <person name="Denell R.E."/>
            <person name="Ferrier D.E."/>
            <person name="Friedrich M."/>
            <person name="Gordon C.M."/>
            <person name="Jindra M."/>
            <person name="Klingler M."/>
            <person name="Lan Q."/>
            <person name="Lattorff H.M."/>
            <person name="Laudet V."/>
            <person name="von Levetsow C."/>
            <person name="Liu Z."/>
            <person name="Lutz R."/>
            <person name="Lynch J.A."/>
            <person name="da Fonseca R.N."/>
            <person name="Posnien N."/>
            <person name="Reuter R."/>
            <person name="Roth S."/>
            <person name="Savard J."/>
            <person name="Schinko J.B."/>
            <person name="Schmitt C."/>
            <person name="Schoppmeier M."/>
            <person name="Schroder R."/>
            <person name="Shippy T.D."/>
            <person name="Simonnet F."/>
            <person name="Marques-Souza H."/>
            <person name="Tautz D."/>
            <person name="Tomoyasu Y."/>
            <person name="Trauner J."/>
            <person name="Van der Zee M."/>
            <person name="Vervoort M."/>
            <person name="Wittkopp N."/>
            <person name="Wimmer E.A."/>
            <person name="Yang X."/>
            <person name="Jones A.K."/>
            <person name="Sattelle D.B."/>
            <person name="Ebert P.R."/>
            <person name="Nelson D."/>
            <person name="Scott J.G."/>
            <person name="Beeman R.W."/>
            <person name="Muthukrishnan S."/>
            <person name="Kramer K.J."/>
            <person name="Arakane Y."/>
            <person name="Beeman R.W."/>
            <person name="Zhu Q."/>
            <person name="Hogenkamp D."/>
            <person name="Dixit R."/>
            <person name="Oppert B."/>
            <person name="Jiang H."/>
            <person name="Zou Z."/>
            <person name="Marshall J."/>
            <person name="Elpidina E."/>
            <person name="Vinokurov K."/>
            <person name="Oppert C."/>
            <person name="Zou Z."/>
            <person name="Evans J."/>
            <person name="Lu Z."/>
            <person name="Zhao P."/>
            <person name="Sumathipala N."/>
            <person name="Altincicek B."/>
            <person name="Vilcinskas A."/>
            <person name="Williams M."/>
            <person name="Hultmark D."/>
            <person name="Hetru C."/>
            <person name="Jiang H."/>
            <person name="Grimmelikhuijzen C.J."/>
            <person name="Hauser F."/>
            <person name="Cazzamali G."/>
            <person name="Williamson M."/>
            <person name="Park Y."/>
            <person name="Li B."/>
            <person name="Tanaka Y."/>
            <person name="Predel R."/>
            <person name="Neupert S."/>
            <person name="Schachtner J."/>
            <person name="Verleyen P."/>
            <person name="Raible F."/>
            <person name="Bork P."/>
            <person name="Friedrich M."/>
            <person name="Walden K.K."/>
            <person name="Robertson H.M."/>
            <person name="Angeli S."/>
            <person name="Foret S."/>
            <person name="Bucher G."/>
            <person name="Schuetz S."/>
            <person name="Maleszka R."/>
            <person name="Wimmer E.A."/>
            <person name="Beeman R.W."/>
            <person name="Lorenzen M."/>
            <person name="Tomoyasu Y."/>
            <person name="Miller S.C."/>
            <person name="Grossmann D."/>
            <person name="Bucher G."/>
        </authorList>
    </citation>
    <scope>NUCLEOTIDE SEQUENCE [LARGE SCALE GENOMIC DNA]</scope>
    <source>
        <strain evidence="2 3">Georgia GA2</strain>
    </source>
</reference>
<dbReference type="InterPro" id="IPR016064">
    <property type="entry name" value="NAD/diacylglycerol_kinase_sf"/>
</dbReference>
<evidence type="ECO:0000313" key="2">
    <source>
        <dbReference type="EMBL" id="KXZ75829.1"/>
    </source>
</evidence>
<dbReference type="AlphaFoldDB" id="A0A139W960"/>
<sequence length="106" mass="12563">MIYQKYISTVDFNLEVESEQVPKLVVNVGPKSVNYFDFVKEGWKSEKGEKRKVREIIEARSVEIQPKINQNEEKWFSIDNENYELKPVRVTLLPKLINVFCKKENL</sequence>
<name>A0A139W960_TRICA</name>
<organism evidence="2 3">
    <name type="scientific">Tribolium castaneum</name>
    <name type="common">Red flour beetle</name>
    <dbReference type="NCBI Taxonomy" id="7070"/>
    <lineage>
        <taxon>Eukaryota</taxon>
        <taxon>Metazoa</taxon>
        <taxon>Ecdysozoa</taxon>
        <taxon>Arthropoda</taxon>
        <taxon>Hexapoda</taxon>
        <taxon>Insecta</taxon>
        <taxon>Pterygota</taxon>
        <taxon>Neoptera</taxon>
        <taxon>Endopterygota</taxon>
        <taxon>Coleoptera</taxon>
        <taxon>Polyphaga</taxon>
        <taxon>Cucujiformia</taxon>
        <taxon>Tenebrionidae</taxon>
        <taxon>Tenebrionidae incertae sedis</taxon>
        <taxon>Tribolium</taxon>
    </lineage>
</organism>
<dbReference type="SUPFAM" id="SSF111331">
    <property type="entry name" value="NAD kinase/diacylglycerol kinase-like"/>
    <property type="match status" value="1"/>
</dbReference>
<proteinExistence type="predicted"/>
<evidence type="ECO:0000259" key="1">
    <source>
        <dbReference type="Pfam" id="PF19712"/>
    </source>
</evidence>
<dbReference type="EMBL" id="KQ972643">
    <property type="protein sequence ID" value="KXZ75829.1"/>
    <property type="molecule type" value="Genomic_DNA"/>
</dbReference>
<dbReference type="UniPathway" id="UPA00230"/>
<dbReference type="Proteomes" id="UP000007266">
    <property type="component" value="Unassembled WGS sequence"/>
</dbReference>
<keyword evidence="3" id="KW-1185">Reference proteome</keyword>
<dbReference type="Pfam" id="PF19712">
    <property type="entry name" value="AGK_C"/>
    <property type="match status" value="1"/>
</dbReference>
<gene>
    <name evidence="2" type="primary">AUGUSTUS-3.0.2_31813</name>
    <name evidence="2" type="ORF">TcasGA2_TC031813</name>
</gene>
<dbReference type="InParanoid" id="A0A139W960"/>
<protein>
    <recommendedName>
        <fullName evidence="1">Acylglycerol kinase C-terminal domain-containing protein</fullName>
    </recommendedName>
</protein>
<feature type="domain" description="Acylglycerol kinase C-terminal" evidence="1">
    <location>
        <begin position="7"/>
        <end position="104"/>
    </location>
</feature>
<reference evidence="2 3" key="2">
    <citation type="journal article" date="2010" name="Nucleic Acids Res.">
        <title>BeetleBase in 2010: revisions to provide comprehensive genomic information for Tribolium castaneum.</title>
        <authorList>
            <person name="Kim H.S."/>
            <person name="Murphy T."/>
            <person name="Xia J."/>
            <person name="Caragea D."/>
            <person name="Park Y."/>
            <person name="Beeman R.W."/>
            <person name="Lorenzen M.D."/>
            <person name="Butcher S."/>
            <person name="Manak J.R."/>
            <person name="Brown S.J."/>
        </authorList>
    </citation>
    <scope>NUCLEOTIDE SEQUENCE [LARGE SCALE GENOMIC DNA]</scope>
    <source>
        <strain evidence="2 3">Georgia GA2</strain>
    </source>
</reference>
<dbReference type="GO" id="GO:0046486">
    <property type="term" value="P:glycerolipid metabolic process"/>
    <property type="evidence" value="ECO:0007669"/>
    <property type="project" value="UniProtKB-UniPathway"/>
</dbReference>
<accession>A0A139W960</accession>
<dbReference type="InterPro" id="IPR045579">
    <property type="entry name" value="AGK_C"/>
</dbReference>